<dbReference type="GO" id="GO:0045892">
    <property type="term" value="P:negative regulation of DNA-templated transcription"/>
    <property type="evidence" value="ECO:0007669"/>
    <property type="project" value="TreeGrafter"/>
</dbReference>
<dbReference type="GO" id="GO:1900376">
    <property type="term" value="P:regulation of secondary metabolite biosynthetic process"/>
    <property type="evidence" value="ECO:0007669"/>
    <property type="project" value="TreeGrafter"/>
</dbReference>
<evidence type="ECO:0000256" key="8">
    <source>
        <dbReference type="ARBA" id="ARBA00023015"/>
    </source>
</evidence>
<evidence type="ECO:0000313" key="11">
    <source>
        <dbReference type="EMBL" id="CAB4797299.1"/>
    </source>
</evidence>
<dbReference type="CDD" id="cd07153">
    <property type="entry name" value="Fur_like"/>
    <property type="match status" value="1"/>
</dbReference>
<dbReference type="PANTHER" id="PTHR33202">
    <property type="entry name" value="ZINC UPTAKE REGULATION PROTEIN"/>
    <property type="match status" value="1"/>
</dbReference>
<dbReference type="GO" id="GO:0005829">
    <property type="term" value="C:cytosol"/>
    <property type="evidence" value="ECO:0007669"/>
    <property type="project" value="TreeGrafter"/>
</dbReference>
<evidence type="ECO:0000256" key="7">
    <source>
        <dbReference type="ARBA" id="ARBA00022833"/>
    </source>
</evidence>
<name>A0A6J6XLB6_9ZZZZ</name>
<evidence type="ECO:0000256" key="3">
    <source>
        <dbReference type="ARBA" id="ARBA00011738"/>
    </source>
</evidence>
<dbReference type="SUPFAM" id="SSF46785">
    <property type="entry name" value="Winged helix' DNA-binding domain"/>
    <property type="match status" value="1"/>
</dbReference>
<keyword evidence="10" id="KW-0804">Transcription</keyword>
<evidence type="ECO:0000256" key="6">
    <source>
        <dbReference type="ARBA" id="ARBA00022723"/>
    </source>
</evidence>
<comment type="subcellular location">
    <subcellularLocation>
        <location evidence="1">Cytoplasm</location>
    </subcellularLocation>
</comment>
<evidence type="ECO:0000256" key="9">
    <source>
        <dbReference type="ARBA" id="ARBA00023125"/>
    </source>
</evidence>
<sequence length="136" mass="14700">MGRRGGGGMSQRSTKQRTAIAELLTAGSQFQSAQEIFAQLRTSAAPVGLTTVYRSLQGLVEAGEVDVIRRDDGEMVYRRCAGTAHHHHLVCRTCGRTVEVEGPDVERWAHDVAASNGFTDVSHVVEIFGVCSTCQP</sequence>
<organism evidence="11">
    <name type="scientific">freshwater metagenome</name>
    <dbReference type="NCBI Taxonomy" id="449393"/>
    <lineage>
        <taxon>unclassified sequences</taxon>
        <taxon>metagenomes</taxon>
        <taxon>ecological metagenomes</taxon>
    </lineage>
</organism>
<keyword evidence="8" id="KW-0805">Transcription regulation</keyword>
<accession>A0A6J6XLB6</accession>
<dbReference type="EMBL" id="CAFAAK010000059">
    <property type="protein sequence ID" value="CAB4797299.1"/>
    <property type="molecule type" value="Genomic_DNA"/>
</dbReference>
<dbReference type="InterPro" id="IPR043135">
    <property type="entry name" value="Fur_C"/>
</dbReference>
<evidence type="ECO:0000256" key="2">
    <source>
        <dbReference type="ARBA" id="ARBA00007957"/>
    </source>
</evidence>
<dbReference type="GO" id="GO:0000976">
    <property type="term" value="F:transcription cis-regulatory region binding"/>
    <property type="evidence" value="ECO:0007669"/>
    <property type="project" value="TreeGrafter"/>
</dbReference>
<evidence type="ECO:0000256" key="1">
    <source>
        <dbReference type="ARBA" id="ARBA00004496"/>
    </source>
</evidence>
<keyword evidence="9" id="KW-0238">DNA-binding</keyword>
<protein>
    <submittedName>
        <fullName evidence="11">Unannotated protein</fullName>
    </submittedName>
</protein>
<keyword evidence="4" id="KW-0963">Cytoplasm</keyword>
<dbReference type="AlphaFoldDB" id="A0A6J6XLB6"/>
<evidence type="ECO:0000256" key="5">
    <source>
        <dbReference type="ARBA" id="ARBA00022491"/>
    </source>
</evidence>
<reference evidence="11" key="1">
    <citation type="submission" date="2020-05" db="EMBL/GenBank/DDBJ databases">
        <authorList>
            <person name="Chiriac C."/>
            <person name="Salcher M."/>
            <person name="Ghai R."/>
            <person name="Kavagutti S V."/>
        </authorList>
    </citation>
    <scope>NUCLEOTIDE SEQUENCE</scope>
</reference>
<comment type="similarity">
    <text evidence="2">Belongs to the Fur family.</text>
</comment>
<comment type="subunit">
    <text evidence="3">Homodimer.</text>
</comment>
<keyword evidence="5" id="KW-0678">Repressor</keyword>
<keyword evidence="7" id="KW-0862">Zinc</keyword>
<dbReference type="FunFam" id="1.10.10.10:FF:000459">
    <property type="entry name" value="Ferric uptake regulation protein"/>
    <property type="match status" value="1"/>
</dbReference>
<proteinExistence type="inferred from homology"/>
<dbReference type="GO" id="GO:0008270">
    <property type="term" value="F:zinc ion binding"/>
    <property type="evidence" value="ECO:0007669"/>
    <property type="project" value="TreeGrafter"/>
</dbReference>
<dbReference type="Pfam" id="PF01475">
    <property type="entry name" value="FUR"/>
    <property type="match status" value="1"/>
</dbReference>
<keyword evidence="6" id="KW-0479">Metal-binding</keyword>
<dbReference type="PANTHER" id="PTHR33202:SF2">
    <property type="entry name" value="FERRIC UPTAKE REGULATION PROTEIN"/>
    <property type="match status" value="1"/>
</dbReference>
<evidence type="ECO:0000256" key="10">
    <source>
        <dbReference type="ARBA" id="ARBA00023163"/>
    </source>
</evidence>
<dbReference type="Gene3D" id="1.10.10.10">
    <property type="entry name" value="Winged helix-like DNA-binding domain superfamily/Winged helix DNA-binding domain"/>
    <property type="match status" value="1"/>
</dbReference>
<evidence type="ECO:0000256" key="4">
    <source>
        <dbReference type="ARBA" id="ARBA00022490"/>
    </source>
</evidence>
<gene>
    <name evidence="11" type="ORF">UFOPK3024_00387</name>
</gene>
<dbReference type="InterPro" id="IPR036390">
    <property type="entry name" value="WH_DNA-bd_sf"/>
</dbReference>
<dbReference type="Gene3D" id="3.30.1490.190">
    <property type="match status" value="1"/>
</dbReference>
<dbReference type="GO" id="GO:0003700">
    <property type="term" value="F:DNA-binding transcription factor activity"/>
    <property type="evidence" value="ECO:0007669"/>
    <property type="project" value="InterPro"/>
</dbReference>
<dbReference type="InterPro" id="IPR002481">
    <property type="entry name" value="FUR"/>
</dbReference>
<dbReference type="InterPro" id="IPR036388">
    <property type="entry name" value="WH-like_DNA-bd_sf"/>
</dbReference>